<dbReference type="GO" id="GO:0005737">
    <property type="term" value="C:cytoplasm"/>
    <property type="evidence" value="ECO:0007669"/>
    <property type="project" value="TreeGrafter"/>
</dbReference>
<gene>
    <name evidence="3" type="ORF">Ddye_024806</name>
</gene>
<keyword evidence="4" id="KW-1185">Reference proteome</keyword>
<evidence type="ECO:0000313" key="3">
    <source>
        <dbReference type="EMBL" id="KAK2643043.1"/>
    </source>
</evidence>
<protein>
    <submittedName>
        <fullName evidence="3">Uncharacterized protein</fullName>
    </submittedName>
</protein>
<dbReference type="Proteomes" id="UP001280121">
    <property type="component" value="Unassembled WGS sequence"/>
</dbReference>
<feature type="region of interest" description="Disordered" evidence="2">
    <location>
        <begin position="64"/>
        <end position="89"/>
    </location>
</feature>
<dbReference type="PANTHER" id="PTHR15323:SF6">
    <property type="entry name" value="CELL DIVISION CYCLE PROTEIN 123 HOMOLOG"/>
    <property type="match status" value="1"/>
</dbReference>
<evidence type="ECO:0000313" key="4">
    <source>
        <dbReference type="Proteomes" id="UP001280121"/>
    </source>
</evidence>
<sequence length="89" mass="10276">MKKEEVNRCQIQEWYPKSKSVSIRTLIHELPESFVEYLLDDSGPFLFPVSVSNENALPNRVHDPYEEEDYQVLEGSGDESEPSSSHSFQ</sequence>
<dbReference type="Pfam" id="PF07065">
    <property type="entry name" value="D123"/>
    <property type="match status" value="1"/>
</dbReference>
<reference evidence="3" key="1">
    <citation type="journal article" date="2023" name="Plant J.">
        <title>Genome sequences and population genomics provide insights into the demographic history, inbreeding, and mutation load of two 'living fossil' tree species of Dipteronia.</title>
        <authorList>
            <person name="Feng Y."/>
            <person name="Comes H.P."/>
            <person name="Chen J."/>
            <person name="Zhu S."/>
            <person name="Lu R."/>
            <person name="Zhang X."/>
            <person name="Li P."/>
            <person name="Qiu J."/>
            <person name="Olsen K.M."/>
            <person name="Qiu Y."/>
        </authorList>
    </citation>
    <scope>NUCLEOTIDE SEQUENCE</scope>
    <source>
        <strain evidence="3">KIB01</strain>
    </source>
</reference>
<proteinExistence type="inferred from homology"/>
<organism evidence="3 4">
    <name type="scientific">Dipteronia dyeriana</name>
    <dbReference type="NCBI Taxonomy" id="168575"/>
    <lineage>
        <taxon>Eukaryota</taxon>
        <taxon>Viridiplantae</taxon>
        <taxon>Streptophyta</taxon>
        <taxon>Embryophyta</taxon>
        <taxon>Tracheophyta</taxon>
        <taxon>Spermatophyta</taxon>
        <taxon>Magnoliopsida</taxon>
        <taxon>eudicotyledons</taxon>
        <taxon>Gunneridae</taxon>
        <taxon>Pentapetalae</taxon>
        <taxon>rosids</taxon>
        <taxon>malvids</taxon>
        <taxon>Sapindales</taxon>
        <taxon>Sapindaceae</taxon>
        <taxon>Hippocastanoideae</taxon>
        <taxon>Acereae</taxon>
        <taxon>Dipteronia</taxon>
    </lineage>
</organism>
<comment type="caution">
    <text evidence="3">The sequence shown here is derived from an EMBL/GenBank/DDBJ whole genome shotgun (WGS) entry which is preliminary data.</text>
</comment>
<dbReference type="AlphaFoldDB" id="A0AAD9TWJ7"/>
<dbReference type="InterPro" id="IPR009772">
    <property type="entry name" value="CDC123"/>
</dbReference>
<name>A0AAD9TWJ7_9ROSI</name>
<accession>A0AAD9TWJ7</accession>
<feature type="compositionally biased region" description="Acidic residues" evidence="2">
    <location>
        <begin position="65"/>
        <end position="81"/>
    </location>
</feature>
<dbReference type="PANTHER" id="PTHR15323">
    <property type="entry name" value="D123 PROTEIN"/>
    <property type="match status" value="1"/>
</dbReference>
<evidence type="ECO:0000256" key="1">
    <source>
        <dbReference type="ARBA" id="ARBA00011047"/>
    </source>
</evidence>
<evidence type="ECO:0000256" key="2">
    <source>
        <dbReference type="SAM" id="MobiDB-lite"/>
    </source>
</evidence>
<dbReference type="EMBL" id="JANJYI010000007">
    <property type="protein sequence ID" value="KAK2643043.1"/>
    <property type="molecule type" value="Genomic_DNA"/>
</dbReference>
<comment type="similarity">
    <text evidence="1">Belongs to the CDC123 family.</text>
</comment>